<evidence type="ECO:0000259" key="2">
    <source>
        <dbReference type="Pfam" id="PF13699"/>
    </source>
</evidence>
<keyword evidence="4" id="KW-1185">Reference proteome</keyword>
<organism evidence="3 4">
    <name type="scientific">Sphaerotilus microaerophilus</name>
    <dbReference type="NCBI Taxonomy" id="2914710"/>
    <lineage>
        <taxon>Bacteria</taxon>
        <taxon>Pseudomonadati</taxon>
        <taxon>Pseudomonadota</taxon>
        <taxon>Betaproteobacteria</taxon>
        <taxon>Burkholderiales</taxon>
        <taxon>Sphaerotilaceae</taxon>
        <taxon>Sphaerotilus</taxon>
    </lineage>
</organism>
<gene>
    <name evidence="3" type="ORF">CATMQ487_28890</name>
</gene>
<sequence length="1387" mass="152115">MACAGKCAQAARSADAPSHAAEAAHASRRASGGSNQAALRAAGLQAKLTVGATHDPAEQEADRLADSFAFGAAIPKPCCNSCAESTPPGTVRRSPLPGAAAQPAVDRLPLGEGTPLAGALRAPLERHLDADLSAVRVHTDQRAASANERIGAHAFAHGSDIAFGRGQYAPHTTEGRRLIAHEVVHTVQQGRGAGAARERGPARVRGDNGKQFTPEKLALFARWNEQSAFKDFSPPANQDPRVHWSKPGDWGSDLPRFENGVWIDPKADYSNQCPSCHKRPWEVRAERQRREAEQAKERREAAWPGMHAAQKEGALDQQAKTLREDILSSRLAAAQSRLALFDAAATAAPSFGDEELLGIPAGQLPPDLKSHWLLAEQAAVLVDQFVLAPPDSIAADTMAPVQKAWVTYYGTISQLLGAMDRLNDKIARRRAAALQKKRSRPKLGCPTNSCHSAPAAPDNDFLLGPSLLDAYPDREPPMADAAIALFRPYKTEFGPLVTRANAAIKSAQGAKDIETWKSARLDYRWTVSQLDTVLKAKGGGGWGGKERVEQLEFTQGPLERQQEVQDRDPEALKVQAVFYPKHEFEQVPDEKGGTKEGARGIPWHFYLLRTKLSDYQTRMPAGYTWELIDITAPKRDDGRTVTHTKQMTMLDAQISDFAYGGTPVNKIDPPYELFAKLNNKFFFPEGHLYWRYPVSGKPGSLETTAPRSFGDWLKLIGMAVALIGGVLLPMLGAPAAVAFAAMAGGTALSIAGSFAQMEEMREVGKLTESAKDRLYWDIALDIANMLTLGLGKVATVARAANAARVARVAESAYFYVRRAEIAMDAVNVGIVSYDLIAQYKAIQGSKMNAGEKQRALQELFAMGLLSGALSYVSLRAGVRDWNKKPVLRIDVDPADPARRIATFDEVGEAAAEAAQHDAARKGTKAKEVTTLEHIDPHKREVHTYRLWDDGRITRCSEPPCLLMSRSLVERVTDMSDHMLAESTHHAALQDLASRASDLQEVAAAVGRMPKGKQKAAGDAVLARAKAIEDEMATLRKKIDDENLAYEDGGFTEAGKRYGDAAQQFDKDKYGWIFVKKTGTLRFQRKSIYVPRMEWDGTQFVKNKEKPLFPQVDPAVEAQVRATSETKDFNIVETITKVEDLRRLRPASPFKGRRPTDWVLVKINDDNLVDFGTEAIPHGTIFEFPGGRRAWRTPHNTIATDAPLGAPIGRQGWEAGTPSQLRINKHGVSNEGVDVMKSTGVDHERAHARGQGTGFELYNHILLAPTYVNQTLQARGIELYLSELKKARPTLDLRLSTEHRSFEGTTMQQFIDYRLSVVENGERRELFAVRIETDYSNKAKPARTLVLQMPKTVADFDLVTNTVDMGAALDSMETAIREARTRKAAAKK</sequence>
<feature type="compositionally biased region" description="Basic and acidic residues" evidence="1">
    <location>
        <begin position="196"/>
        <end position="208"/>
    </location>
</feature>
<evidence type="ECO:0000313" key="4">
    <source>
        <dbReference type="Proteomes" id="UP001057498"/>
    </source>
</evidence>
<feature type="region of interest" description="Disordered" evidence="1">
    <location>
        <begin position="189"/>
        <end position="210"/>
    </location>
</feature>
<reference evidence="3" key="1">
    <citation type="submission" date="2022-04" db="EMBL/GenBank/DDBJ databases">
        <title>Whole genome sequence of Sphaerotilus sp. FB-5.</title>
        <authorList>
            <person name="Takeda M."/>
            <person name="Narihara S."/>
            <person name="Akimoto M."/>
            <person name="Akimoto R."/>
            <person name="Nishiyashiki S."/>
            <person name="Murakami T."/>
        </authorList>
    </citation>
    <scope>NUCLEOTIDE SEQUENCE</scope>
    <source>
        <strain evidence="3">FB-5</strain>
    </source>
</reference>
<dbReference type="InterPro" id="IPR025295">
    <property type="entry name" value="eCIS_core_dom"/>
</dbReference>
<evidence type="ECO:0000256" key="1">
    <source>
        <dbReference type="SAM" id="MobiDB-lite"/>
    </source>
</evidence>
<dbReference type="EMBL" id="AP025730">
    <property type="protein sequence ID" value="BDI05919.1"/>
    <property type="molecule type" value="Genomic_DNA"/>
</dbReference>
<evidence type="ECO:0000313" key="3">
    <source>
        <dbReference type="EMBL" id="BDI05919.1"/>
    </source>
</evidence>
<feature type="domain" description="eCIS core" evidence="2">
    <location>
        <begin position="115"/>
        <end position="192"/>
    </location>
</feature>
<protein>
    <recommendedName>
        <fullName evidence="2">eCIS core domain-containing protein</fullName>
    </recommendedName>
</protein>
<dbReference type="Pfam" id="PF13699">
    <property type="entry name" value="eCIS_core"/>
    <property type="match status" value="1"/>
</dbReference>
<proteinExistence type="predicted"/>
<dbReference type="Proteomes" id="UP001057498">
    <property type="component" value="Chromosome"/>
</dbReference>
<accession>A0ABN6PL66</accession>
<name>A0ABN6PL66_9BURK</name>
<dbReference type="RefSeq" id="WP_251969252.1">
    <property type="nucleotide sequence ID" value="NZ_AP025730.1"/>
</dbReference>